<feature type="region of interest" description="Disordered" evidence="1">
    <location>
        <begin position="562"/>
        <end position="614"/>
    </location>
</feature>
<feature type="region of interest" description="Disordered" evidence="1">
    <location>
        <begin position="160"/>
        <end position="269"/>
    </location>
</feature>
<feature type="region of interest" description="Disordered" evidence="1">
    <location>
        <begin position="1"/>
        <end position="29"/>
    </location>
</feature>
<feature type="region of interest" description="Disordered" evidence="1">
    <location>
        <begin position="798"/>
        <end position="842"/>
    </location>
</feature>
<name>A0A8K0JMU3_9TREE</name>
<evidence type="ECO:0000256" key="1">
    <source>
        <dbReference type="SAM" id="MobiDB-lite"/>
    </source>
</evidence>
<comment type="caution">
    <text evidence="2">The sequence shown here is derived from an EMBL/GenBank/DDBJ whole genome shotgun (WGS) entry which is preliminary data.</text>
</comment>
<gene>
    <name evidence="2" type="ORF">FFLO_02363</name>
</gene>
<feature type="region of interest" description="Disordered" evidence="1">
    <location>
        <begin position="78"/>
        <end position="124"/>
    </location>
</feature>
<organism evidence="2 3">
    <name type="scientific">Filobasidium floriforme</name>
    <dbReference type="NCBI Taxonomy" id="5210"/>
    <lineage>
        <taxon>Eukaryota</taxon>
        <taxon>Fungi</taxon>
        <taxon>Dikarya</taxon>
        <taxon>Basidiomycota</taxon>
        <taxon>Agaricomycotina</taxon>
        <taxon>Tremellomycetes</taxon>
        <taxon>Filobasidiales</taxon>
        <taxon>Filobasidiaceae</taxon>
        <taxon>Filobasidium</taxon>
    </lineage>
</organism>
<feature type="compositionally biased region" description="Polar residues" evidence="1">
    <location>
        <begin position="704"/>
        <end position="716"/>
    </location>
</feature>
<protein>
    <submittedName>
        <fullName evidence="2">Uncharacterized protein</fullName>
    </submittedName>
</protein>
<feature type="region of interest" description="Disordered" evidence="1">
    <location>
        <begin position="647"/>
        <end position="731"/>
    </location>
</feature>
<dbReference type="EMBL" id="JABELV010000037">
    <property type="protein sequence ID" value="KAG7562178.1"/>
    <property type="molecule type" value="Genomic_DNA"/>
</dbReference>
<evidence type="ECO:0000313" key="3">
    <source>
        <dbReference type="Proteomes" id="UP000812966"/>
    </source>
</evidence>
<feature type="compositionally biased region" description="Polar residues" evidence="1">
    <location>
        <begin position="189"/>
        <end position="219"/>
    </location>
</feature>
<keyword evidence="3" id="KW-1185">Reference proteome</keyword>
<proteinExistence type="predicted"/>
<feature type="region of interest" description="Disordered" evidence="1">
    <location>
        <begin position="484"/>
        <end position="512"/>
    </location>
</feature>
<evidence type="ECO:0000313" key="2">
    <source>
        <dbReference type="EMBL" id="KAG7562178.1"/>
    </source>
</evidence>
<feature type="compositionally biased region" description="Basic and acidic residues" evidence="1">
    <location>
        <begin position="496"/>
        <end position="512"/>
    </location>
</feature>
<accession>A0A8K0JMU3</accession>
<reference evidence="2" key="1">
    <citation type="submission" date="2020-04" db="EMBL/GenBank/DDBJ databases">
        <title>Analysis of mating type loci in Filobasidium floriforme.</title>
        <authorList>
            <person name="Nowrousian M."/>
        </authorList>
    </citation>
    <scope>NUCLEOTIDE SEQUENCE</scope>
    <source>
        <strain evidence="2">CBS 6242</strain>
    </source>
</reference>
<dbReference type="Proteomes" id="UP000812966">
    <property type="component" value="Unassembled WGS sequence"/>
</dbReference>
<feature type="compositionally biased region" description="Pro residues" evidence="1">
    <location>
        <begin position="1"/>
        <end position="10"/>
    </location>
</feature>
<dbReference type="AlphaFoldDB" id="A0A8K0JMU3"/>
<feature type="compositionally biased region" description="Basic and acidic residues" evidence="1">
    <location>
        <begin position="590"/>
        <end position="599"/>
    </location>
</feature>
<feature type="compositionally biased region" description="Basic and acidic residues" evidence="1">
    <location>
        <begin position="562"/>
        <end position="581"/>
    </location>
</feature>
<feature type="compositionally biased region" description="Polar residues" evidence="1">
    <location>
        <begin position="99"/>
        <end position="110"/>
    </location>
</feature>
<feature type="compositionally biased region" description="Acidic residues" evidence="1">
    <location>
        <begin position="720"/>
        <end position="729"/>
    </location>
</feature>
<sequence>MSKQSKPPPLTNRRDQAVNLPTSNVPQDVSLDYECAQADGMDVDENDGTPLLDLKKSLVALQALRQTRQHHLNKLFPIFTSPVPKTKPGPKQRTKNKTESNTTEASASAPTPQPDPVQEAEEDPLPPHRLRLLGTCRLALGPITIDQVNLWECRWEVPQTTLPPPPARSLPRPLATGSSPSTPVKPLTVGSSSTPVRPSAVGSSPSTLVRTTTTESSSPMPVRPVASAGPPRSTSGAPGPPSQVPASDQKPRPPGQTTMGPHGPIAPPPAITRELIDLVNARARAHPWLAILLDRAESKKATYSELKKLGGVVEILDKGYDLPLDRALAERAAGDVMGYIRSGAKKRPGVGTGRLVMPAVATKTAPASPSMVYTPSKTGPVPGKPLPPIPDYPLILISFAENPAVKFVLPFPFAYISYHPTESTPPVPSILPVTLPPPPVLSQGSRTPTTTPAVRPVPGRRGHMLLSTFLPSKGWGRWFPENEATSESARKRSRRKDPSAHARLGLPKEDRDYSIGGCTIPAGGVEPLTIRFEDMAEVTWMGVKVVGREMEVCLEARRKRLEREKEKEAERNKKTAEKQKEVQVQVPAEVAKEGEKNGDAIEIQKPSGDKDEDDDMIVIQKPGLANNQCNTAENDKGKVNDTIVIQEPGATDDGKVNPANTNVTESTPKDKAEPADSAGLSTERPKRDSKKKKRWSDGEEDILQNKSFKSGKSTAKQAELEDELGVEGDDPNKSFKARIFNQLLKRVPARRYLKLRLPEPLPDDLVKASTHLSDPVIKNLAVGKASQTINVLPVQTKKRRTLASKRNSVTPSAKKIKPNVVKTGPIPAGDDGPAESTVATQG</sequence>